<dbReference type="Pfam" id="PF18137">
    <property type="entry name" value="WHD_ORC"/>
    <property type="match status" value="1"/>
</dbReference>
<dbReference type="Proteomes" id="UP000428333">
    <property type="component" value="Linkage Group LG02"/>
</dbReference>
<accession>A0A6A4M2M7</accession>
<reference evidence="3 4" key="1">
    <citation type="journal article" date="2019" name="Genome Biol. Evol.">
        <title>The Rhododendron genome and chromosomal organization provide insight into shared whole-genome duplications across the heath family (Ericaceae).</title>
        <authorList>
            <person name="Soza V.L."/>
            <person name="Lindsley D."/>
            <person name="Waalkes A."/>
            <person name="Ramage E."/>
            <person name="Patwardhan R.P."/>
            <person name="Burton J.N."/>
            <person name="Adey A."/>
            <person name="Kumar A."/>
            <person name="Qiu R."/>
            <person name="Shendure J."/>
            <person name="Hall B."/>
        </authorList>
    </citation>
    <scope>NUCLEOTIDE SEQUENCE [LARGE SCALE GENOMIC DNA]</scope>
    <source>
        <strain evidence="3">RSF 1966-606</strain>
    </source>
</reference>
<dbReference type="GO" id="GO:0005664">
    <property type="term" value="C:nuclear origin of replication recognition complex"/>
    <property type="evidence" value="ECO:0007669"/>
    <property type="project" value="InterPro"/>
</dbReference>
<organism evidence="3 4">
    <name type="scientific">Rhododendron williamsianum</name>
    <dbReference type="NCBI Taxonomy" id="262921"/>
    <lineage>
        <taxon>Eukaryota</taxon>
        <taxon>Viridiplantae</taxon>
        <taxon>Streptophyta</taxon>
        <taxon>Embryophyta</taxon>
        <taxon>Tracheophyta</taxon>
        <taxon>Spermatophyta</taxon>
        <taxon>Magnoliopsida</taxon>
        <taxon>eudicotyledons</taxon>
        <taxon>Gunneridae</taxon>
        <taxon>Pentapetalae</taxon>
        <taxon>asterids</taxon>
        <taxon>Ericales</taxon>
        <taxon>Ericaceae</taxon>
        <taxon>Ericoideae</taxon>
        <taxon>Rhodoreae</taxon>
        <taxon>Rhododendron</taxon>
    </lineage>
</organism>
<dbReference type="GO" id="GO:0003688">
    <property type="term" value="F:DNA replication origin binding"/>
    <property type="evidence" value="ECO:0007669"/>
    <property type="project" value="TreeGrafter"/>
</dbReference>
<proteinExistence type="predicted"/>
<dbReference type="InterPro" id="IPR020795">
    <property type="entry name" value="ORC3"/>
</dbReference>
<dbReference type="AlphaFoldDB" id="A0A6A4M2M7"/>
<sequence>MAVSATTPRDWAKLRGPGPMRTMCRLLKLSLIRDLPLVSLSQLLNRWEKHTKGIIEIHEKVRELQSIVKFEDGKALKRELTDISKNVIDFGSFNRRQKTRSNFNVYKDGKAVNEKAAALIDFMVEKYMQPIECIPYHEIICFKNVDKLQSSSPGTICSCRYMLTQEYGDLINLHDWYQSFIATVLPPRIKGKHRLKHSPSPKKRKEAKESQNKSEATVQYPLASHFIAFSACQC</sequence>
<comment type="caution">
    <text evidence="3">The sequence shown here is derived from an EMBL/GenBank/DDBJ whole genome shotgun (WGS) entry which is preliminary data.</text>
</comment>
<evidence type="ECO:0000313" key="4">
    <source>
        <dbReference type="Proteomes" id="UP000428333"/>
    </source>
</evidence>
<keyword evidence="4" id="KW-1185">Reference proteome</keyword>
<dbReference type="OrthoDB" id="10265211at2759"/>
<evidence type="ECO:0000313" key="3">
    <source>
        <dbReference type="EMBL" id="KAE9464580.1"/>
    </source>
</evidence>
<gene>
    <name evidence="3" type="ORF">C3L33_03488</name>
</gene>
<dbReference type="PANTHER" id="PTHR12748:SF0">
    <property type="entry name" value="ORIGIN RECOGNITION COMPLEX SUBUNIT 3"/>
    <property type="match status" value="1"/>
</dbReference>
<dbReference type="GO" id="GO:0005656">
    <property type="term" value="C:nuclear pre-replicative complex"/>
    <property type="evidence" value="ECO:0007669"/>
    <property type="project" value="TreeGrafter"/>
</dbReference>
<protein>
    <recommendedName>
        <fullName evidence="2">Origin recognition complex subunit 3 winged helix C-terminal domain-containing protein</fullName>
    </recommendedName>
</protein>
<dbReference type="InterPro" id="IPR040855">
    <property type="entry name" value="ORC_WH_C"/>
</dbReference>
<feature type="region of interest" description="Disordered" evidence="1">
    <location>
        <begin position="191"/>
        <end position="216"/>
    </location>
</feature>
<dbReference type="GO" id="GO:0031261">
    <property type="term" value="C:DNA replication preinitiation complex"/>
    <property type="evidence" value="ECO:0007669"/>
    <property type="project" value="TreeGrafter"/>
</dbReference>
<dbReference type="PANTHER" id="PTHR12748">
    <property type="entry name" value="ORIGIN RECOGNITION COMPLEX SUBUNIT 3"/>
    <property type="match status" value="1"/>
</dbReference>
<evidence type="ECO:0000259" key="2">
    <source>
        <dbReference type="Pfam" id="PF18137"/>
    </source>
</evidence>
<evidence type="ECO:0000256" key="1">
    <source>
        <dbReference type="SAM" id="MobiDB-lite"/>
    </source>
</evidence>
<dbReference type="EMBL" id="QEFC01000330">
    <property type="protein sequence ID" value="KAE9464580.1"/>
    <property type="molecule type" value="Genomic_DNA"/>
</dbReference>
<name>A0A6A4M2M7_9ERIC</name>
<feature type="non-terminal residue" evidence="3">
    <location>
        <position position="1"/>
    </location>
</feature>
<dbReference type="GO" id="GO:0006270">
    <property type="term" value="P:DNA replication initiation"/>
    <property type="evidence" value="ECO:0007669"/>
    <property type="project" value="TreeGrafter"/>
</dbReference>
<feature type="domain" description="Origin recognition complex subunit 3 winged helix C-terminal" evidence="2">
    <location>
        <begin position="148"/>
        <end position="216"/>
    </location>
</feature>
<feature type="compositionally biased region" description="Basic residues" evidence="1">
    <location>
        <begin position="191"/>
        <end position="205"/>
    </location>
</feature>